<dbReference type="InterPro" id="IPR011009">
    <property type="entry name" value="Kinase-like_dom_sf"/>
</dbReference>
<dbReference type="Proteomes" id="UP000580568">
    <property type="component" value="Unassembled WGS sequence"/>
</dbReference>
<dbReference type="Pfam" id="PF01636">
    <property type="entry name" value="APH"/>
    <property type="match status" value="1"/>
</dbReference>
<evidence type="ECO:0000313" key="3">
    <source>
        <dbReference type="Proteomes" id="UP000580568"/>
    </source>
</evidence>
<dbReference type="Gene3D" id="3.30.200.150">
    <property type="match status" value="1"/>
</dbReference>
<dbReference type="Gene3D" id="3.90.1200.10">
    <property type="match status" value="1"/>
</dbReference>
<dbReference type="InterPro" id="IPR002575">
    <property type="entry name" value="Aminoglycoside_PTrfase"/>
</dbReference>
<dbReference type="EMBL" id="BLZR01000001">
    <property type="protein sequence ID" value="GFP75563.1"/>
    <property type="molecule type" value="Genomic_DNA"/>
</dbReference>
<name>A0A6V8SL01_9CLOT</name>
<sequence>MAHVLVKPHMNYDEVIKLLEELLEEPIEKIEEAPTGKVKKVYFFQYKDKEYVIRFSDDDMEFKFEKYLQETLRGKKFPLPKFLSCGIYNNLYYAISEKVAGNSIHTLDEKELKAVMPSVIETLIKLHSIDITAYEGYGWLDYKMKGTFNIFFEFLQSFFSKDQEGFWQGWYELFSESFLDYNVFNALYERMMELAKFCEGRRYLTHSDFHYSNIIINNSEIAGVIDWGKVSYCDYIFDIATLILEFPDYNLLEKFHTFYKESNFDTSNFTERFLCAAICNSLDGMRFWAKFGRQEAYKSILDNILMILNKYDFKSE</sequence>
<organism evidence="2 3">
    <name type="scientific">Clostridium fungisolvens</name>
    <dbReference type="NCBI Taxonomy" id="1604897"/>
    <lineage>
        <taxon>Bacteria</taxon>
        <taxon>Bacillati</taxon>
        <taxon>Bacillota</taxon>
        <taxon>Clostridia</taxon>
        <taxon>Eubacteriales</taxon>
        <taxon>Clostridiaceae</taxon>
        <taxon>Clostridium</taxon>
    </lineage>
</organism>
<feature type="domain" description="Aminoglycoside phosphotransferase" evidence="1">
    <location>
        <begin position="39"/>
        <end position="244"/>
    </location>
</feature>
<gene>
    <name evidence="2" type="ORF">bsdtw1_01648</name>
</gene>
<dbReference type="GO" id="GO:0016301">
    <property type="term" value="F:kinase activity"/>
    <property type="evidence" value="ECO:0007669"/>
    <property type="project" value="UniProtKB-KW"/>
</dbReference>
<evidence type="ECO:0000313" key="2">
    <source>
        <dbReference type="EMBL" id="GFP75563.1"/>
    </source>
</evidence>
<proteinExistence type="predicted"/>
<keyword evidence="2" id="KW-0418">Kinase</keyword>
<dbReference type="InterPro" id="IPR051678">
    <property type="entry name" value="AGP_Transferase"/>
</dbReference>
<dbReference type="SUPFAM" id="SSF56112">
    <property type="entry name" value="Protein kinase-like (PK-like)"/>
    <property type="match status" value="1"/>
</dbReference>
<keyword evidence="2" id="KW-0808">Transferase</keyword>
<dbReference type="PANTHER" id="PTHR21310">
    <property type="entry name" value="AMINOGLYCOSIDE PHOSPHOTRANSFERASE-RELATED-RELATED"/>
    <property type="match status" value="1"/>
</dbReference>
<accession>A0A6V8SL01</accession>
<dbReference type="RefSeq" id="WP_183277060.1">
    <property type="nucleotide sequence ID" value="NZ_BLZR01000001.1"/>
</dbReference>
<keyword evidence="3" id="KW-1185">Reference proteome</keyword>
<dbReference type="AlphaFoldDB" id="A0A6V8SL01"/>
<protein>
    <submittedName>
        <fullName evidence="2">Hygromycin-B 4-O-kinase</fullName>
    </submittedName>
</protein>
<evidence type="ECO:0000259" key="1">
    <source>
        <dbReference type="Pfam" id="PF01636"/>
    </source>
</evidence>
<reference evidence="2 3" key="1">
    <citation type="submission" date="2020-07" db="EMBL/GenBank/DDBJ databases">
        <title>A new beta-1,3-glucan-decomposing anaerobic bacterium isolated from anoxic soil subjected to biological soil disinfestation.</title>
        <authorList>
            <person name="Ueki A."/>
            <person name="Tonouchi A."/>
        </authorList>
    </citation>
    <scope>NUCLEOTIDE SEQUENCE [LARGE SCALE GENOMIC DNA]</scope>
    <source>
        <strain evidence="2 3">TW1</strain>
    </source>
</reference>
<comment type="caution">
    <text evidence="2">The sequence shown here is derived from an EMBL/GenBank/DDBJ whole genome shotgun (WGS) entry which is preliminary data.</text>
</comment>